<protein>
    <submittedName>
        <fullName evidence="4">Predicted periplasmic/secreted protein</fullName>
    </submittedName>
    <submittedName>
        <fullName evidence="3">SIMPL domain-containing protein</fullName>
    </submittedName>
</protein>
<feature type="region of interest" description="Disordered" evidence="1">
    <location>
        <begin position="216"/>
        <end position="250"/>
    </location>
</feature>
<accession>A0A378XIB0</accession>
<dbReference type="EMBL" id="UGSB01000001">
    <property type="protein sequence ID" value="SUA55766.1"/>
    <property type="molecule type" value="Genomic_DNA"/>
</dbReference>
<evidence type="ECO:0000313" key="5">
    <source>
        <dbReference type="Proteomes" id="UP000254603"/>
    </source>
</evidence>
<sequence>MKRLRYAVLLPVVLSGTLAFAQTDVESQRLFRPEPESFVRVGAEAYREVREDRANVTLTKQLDGGDQRELLREINLAMRNVVELGKNNGELELETGNYAIQRNVHYKKDTKEIEKITYTATGQVIVRSQNFDELLTFVEAAHEDRLVGDIRFDLSTDLRREVEKEILQEAIAAFRTKADTIAEGLGYTGFEVRNIEVKDSESGVVVRPMRAATMSLSRAADATPSPSAAPPLEGGKQKVSVSVSGQVVLK</sequence>
<gene>
    <name evidence="3" type="ORF">I6G29_09260</name>
    <name evidence="4" type="ORF">NCTC11997_01918</name>
</gene>
<evidence type="ECO:0000256" key="2">
    <source>
        <dbReference type="SAM" id="SignalP"/>
    </source>
</evidence>
<dbReference type="Proteomes" id="UP000254603">
    <property type="component" value="Unassembled WGS sequence"/>
</dbReference>
<dbReference type="Gene3D" id="3.30.110.170">
    <property type="entry name" value="Protein of unknown function (DUF541), domain 1"/>
    <property type="match status" value="1"/>
</dbReference>
<keyword evidence="2" id="KW-0732">Signal</keyword>
<dbReference type="RefSeq" id="WP_018574364.1">
    <property type="nucleotide sequence ID" value="NZ_CP065725.1"/>
</dbReference>
<reference evidence="4 5" key="1">
    <citation type="submission" date="2018-06" db="EMBL/GenBank/DDBJ databases">
        <authorList>
            <consortium name="Pathogen Informatics"/>
            <person name="Doyle S."/>
        </authorList>
    </citation>
    <scope>NUCLEOTIDE SEQUENCE [LARGE SCALE GENOMIC DNA]</scope>
    <source>
        <strain evidence="4 5">NCTC11997</strain>
    </source>
</reference>
<dbReference type="Gene3D" id="3.30.70.2970">
    <property type="entry name" value="Protein of unknown function (DUF541), domain 2"/>
    <property type="match status" value="1"/>
</dbReference>
<feature type="compositionally biased region" description="Low complexity" evidence="1">
    <location>
        <begin position="217"/>
        <end position="226"/>
    </location>
</feature>
<name>A0A378XIB0_9BURK</name>
<feature type="compositionally biased region" description="Low complexity" evidence="1">
    <location>
        <begin position="237"/>
        <end position="250"/>
    </location>
</feature>
<evidence type="ECO:0000313" key="3">
    <source>
        <dbReference type="EMBL" id="QPT39354.1"/>
    </source>
</evidence>
<evidence type="ECO:0000313" key="4">
    <source>
        <dbReference type="EMBL" id="SUA55766.1"/>
    </source>
</evidence>
<dbReference type="EMBL" id="CP065725">
    <property type="protein sequence ID" value="QPT39354.1"/>
    <property type="molecule type" value="Genomic_DNA"/>
</dbReference>
<dbReference type="Pfam" id="PF04402">
    <property type="entry name" value="SIMPL"/>
    <property type="match status" value="1"/>
</dbReference>
<dbReference type="Proteomes" id="UP000594903">
    <property type="component" value="Chromosome"/>
</dbReference>
<feature type="signal peptide" evidence="2">
    <location>
        <begin position="1"/>
        <end position="21"/>
    </location>
</feature>
<keyword evidence="6" id="KW-1185">Reference proteome</keyword>
<feature type="chain" id="PRO_5016962818" evidence="2">
    <location>
        <begin position="22"/>
        <end position="250"/>
    </location>
</feature>
<dbReference type="InterPro" id="IPR052022">
    <property type="entry name" value="26kDa_periplasmic_antigen"/>
</dbReference>
<dbReference type="STRING" id="1122619.GCA_000373745_01180"/>
<dbReference type="GO" id="GO:0006974">
    <property type="term" value="P:DNA damage response"/>
    <property type="evidence" value="ECO:0007669"/>
    <property type="project" value="TreeGrafter"/>
</dbReference>
<dbReference type="OrthoDB" id="7062395at2"/>
<proteinExistence type="predicted"/>
<dbReference type="PANTHER" id="PTHR34387:SF2">
    <property type="entry name" value="SLR1258 PROTEIN"/>
    <property type="match status" value="1"/>
</dbReference>
<dbReference type="AlphaFoldDB" id="A0A378XIB0"/>
<evidence type="ECO:0000256" key="1">
    <source>
        <dbReference type="SAM" id="MobiDB-lite"/>
    </source>
</evidence>
<reference evidence="3 6" key="2">
    <citation type="submission" date="2020-12" db="EMBL/GenBank/DDBJ databases">
        <title>FDA dAtabase for Regulatory Grade micrObial Sequences (FDA-ARGOS): Supporting development and validation of Infectious Disease Dx tests.</title>
        <authorList>
            <person name="Sproer C."/>
            <person name="Gronow S."/>
            <person name="Severitt S."/>
            <person name="Schroder I."/>
            <person name="Tallon L."/>
            <person name="Sadzewicz L."/>
            <person name="Zhao X."/>
            <person name="Boylan J."/>
            <person name="Ott S."/>
            <person name="Bowen H."/>
            <person name="Vavikolanu K."/>
            <person name="Mehta A."/>
            <person name="Aluvathingal J."/>
            <person name="Nadendla S."/>
            <person name="Lowell S."/>
            <person name="Myers T."/>
            <person name="Yan Y."/>
            <person name="Sichtig H."/>
        </authorList>
    </citation>
    <scope>NUCLEOTIDE SEQUENCE [LARGE SCALE GENOMIC DNA]</scope>
    <source>
        <strain evidence="3 6">FDAARGOS_872</strain>
    </source>
</reference>
<organism evidence="4 5">
    <name type="scientific">Oligella ureolytica</name>
    <dbReference type="NCBI Taxonomy" id="90244"/>
    <lineage>
        <taxon>Bacteria</taxon>
        <taxon>Pseudomonadati</taxon>
        <taxon>Pseudomonadota</taxon>
        <taxon>Betaproteobacteria</taxon>
        <taxon>Burkholderiales</taxon>
        <taxon>Alcaligenaceae</taxon>
        <taxon>Oligella</taxon>
    </lineage>
</organism>
<evidence type="ECO:0000313" key="6">
    <source>
        <dbReference type="Proteomes" id="UP000594903"/>
    </source>
</evidence>
<dbReference type="InterPro" id="IPR007497">
    <property type="entry name" value="SIMPL/DUF541"/>
</dbReference>
<dbReference type="PANTHER" id="PTHR34387">
    <property type="entry name" value="SLR1258 PROTEIN"/>
    <property type="match status" value="1"/>
</dbReference>